<dbReference type="Proteomes" id="UP000325440">
    <property type="component" value="Unassembled WGS sequence"/>
</dbReference>
<gene>
    <name evidence="1" type="ORF">CINCED_3A010365</name>
</gene>
<proteinExistence type="predicted"/>
<keyword evidence="2" id="KW-1185">Reference proteome</keyword>
<reference evidence="1 2" key="1">
    <citation type="submission" date="2019-08" db="EMBL/GenBank/DDBJ databases">
        <authorList>
            <person name="Alioto T."/>
            <person name="Alioto T."/>
            <person name="Gomez Garrido J."/>
        </authorList>
    </citation>
    <scope>NUCLEOTIDE SEQUENCE [LARGE SCALE GENOMIC DNA]</scope>
</reference>
<organism evidence="1 2">
    <name type="scientific">Cinara cedri</name>
    <dbReference type="NCBI Taxonomy" id="506608"/>
    <lineage>
        <taxon>Eukaryota</taxon>
        <taxon>Metazoa</taxon>
        <taxon>Ecdysozoa</taxon>
        <taxon>Arthropoda</taxon>
        <taxon>Hexapoda</taxon>
        <taxon>Insecta</taxon>
        <taxon>Pterygota</taxon>
        <taxon>Neoptera</taxon>
        <taxon>Paraneoptera</taxon>
        <taxon>Hemiptera</taxon>
        <taxon>Sternorrhyncha</taxon>
        <taxon>Aphidomorpha</taxon>
        <taxon>Aphidoidea</taxon>
        <taxon>Aphididae</taxon>
        <taxon>Lachninae</taxon>
        <taxon>Cinara</taxon>
    </lineage>
</organism>
<protein>
    <submittedName>
        <fullName evidence="1">Uncharacterized protein</fullName>
    </submittedName>
</protein>
<accession>A0A5E4M5L1</accession>
<dbReference type="AlphaFoldDB" id="A0A5E4M5L1"/>
<dbReference type="EMBL" id="CABPRJ010000085">
    <property type="protein sequence ID" value="VVC27314.1"/>
    <property type="molecule type" value="Genomic_DNA"/>
</dbReference>
<sequence>MSDCVALFNALFFHWLQPTYLALRLVKALSNRSFARLVDHWCSFAYVQQGALKTVKSRKGQTRPKMILGTRGACGMTSLPPFGVLSFAMCADGGTGRFMYDKSTYLKIRT</sequence>
<name>A0A5E4M5L1_9HEMI</name>
<evidence type="ECO:0000313" key="1">
    <source>
        <dbReference type="EMBL" id="VVC27314.1"/>
    </source>
</evidence>
<evidence type="ECO:0000313" key="2">
    <source>
        <dbReference type="Proteomes" id="UP000325440"/>
    </source>
</evidence>